<evidence type="ECO:0000313" key="1">
    <source>
        <dbReference type="EMBL" id="SVC21272.1"/>
    </source>
</evidence>
<gene>
    <name evidence="1" type="ORF">METZ01_LOCUS274126</name>
</gene>
<dbReference type="PANTHER" id="PTHR48090">
    <property type="entry name" value="UNDECAPRENYL-PHOSPHATE 4-DEOXY-4-FORMAMIDO-L-ARABINOSE TRANSFERASE-RELATED"/>
    <property type="match status" value="1"/>
</dbReference>
<dbReference type="EMBL" id="UINC01079352">
    <property type="protein sequence ID" value="SVC21272.1"/>
    <property type="molecule type" value="Genomic_DNA"/>
</dbReference>
<organism evidence="1">
    <name type="scientific">marine metagenome</name>
    <dbReference type="NCBI Taxonomy" id="408172"/>
    <lineage>
        <taxon>unclassified sequences</taxon>
        <taxon>metagenomes</taxon>
        <taxon>ecological metagenomes</taxon>
    </lineage>
</organism>
<dbReference type="SUPFAM" id="SSF53448">
    <property type="entry name" value="Nucleotide-diphospho-sugar transferases"/>
    <property type="match status" value="1"/>
</dbReference>
<dbReference type="Gene3D" id="3.90.550.10">
    <property type="entry name" value="Spore Coat Polysaccharide Biosynthesis Protein SpsA, Chain A"/>
    <property type="match status" value="1"/>
</dbReference>
<sequence length="141" mass="16384">FHWILTLDADQQHPPSSIPVFMERMKEGVILIGQRSDLKSMPLLRILSNKFTSLLLSIRTNSCLRDSQCGFRLIPLSLFEKIEFQQNGFQFESELLIKASMSGYSIEHVKIPTVYGLEKSAMRNIRDTLKFAAMYFKCYLW</sequence>
<feature type="non-terminal residue" evidence="1">
    <location>
        <position position="1"/>
    </location>
</feature>
<proteinExistence type="predicted"/>
<dbReference type="AlphaFoldDB" id="A0A382KD12"/>
<reference evidence="1" key="1">
    <citation type="submission" date="2018-05" db="EMBL/GenBank/DDBJ databases">
        <authorList>
            <person name="Lanie J.A."/>
            <person name="Ng W.-L."/>
            <person name="Kazmierczak K.M."/>
            <person name="Andrzejewski T.M."/>
            <person name="Davidsen T.M."/>
            <person name="Wayne K.J."/>
            <person name="Tettelin H."/>
            <person name="Glass J.I."/>
            <person name="Rusch D."/>
            <person name="Podicherti R."/>
            <person name="Tsui H.-C.T."/>
            <person name="Winkler M.E."/>
        </authorList>
    </citation>
    <scope>NUCLEOTIDE SEQUENCE</scope>
</reference>
<evidence type="ECO:0008006" key="2">
    <source>
        <dbReference type="Google" id="ProtNLM"/>
    </source>
</evidence>
<accession>A0A382KD12</accession>
<dbReference type="InterPro" id="IPR050256">
    <property type="entry name" value="Glycosyltransferase_2"/>
</dbReference>
<name>A0A382KD12_9ZZZZ</name>
<dbReference type="InterPro" id="IPR029044">
    <property type="entry name" value="Nucleotide-diphossugar_trans"/>
</dbReference>
<protein>
    <recommendedName>
        <fullName evidence="2">Glycosyltransferase 2-like domain-containing protein</fullName>
    </recommendedName>
</protein>